<feature type="non-terminal residue" evidence="2">
    <location>
        <position position="1"/>
    </location>
</feature>
<proteinExistence type="predicted"/>
<gene>
    <name evidence="2" type="ORF">CARUB_v10018673mg</name>
</gene>
<organism evidence="2 3">
    <name type="scientific">Capsella rubella</name>
    <dbReference type="NCBI Taxonomy" id="81985"/>
    <lineage>
        <taxon>Eukaryota</taxon>
        <taxon>Viridiplantae</taxon>
        <taxon>Streptophyta</taxon>
        <taxon>Embryophyta</taxon>
        <taxon>Tracheophyta</taxon>
        <taxon>Spermatophyta</taxon>
        <taxon>Magnoliopsida</taxon>
        <taxon>eudicotyledons</taxon>
        <taxon>Gunneridae</taxon>
        <taxon>Pentapetalae</taxon>
        <taxon>rosids</taxon>
        <taxon>malvids</taxon>
        <taxon>Brassicales</taxon>
        <taxon>Brassicaceae</taxon>
        <taxon>Camelineae</taxon>
        <taxon>Capsella</taxon>
    </lineage>
</organism>
<evidence type="ECO:0000313" key="3">
    <source>
        <dbReference type="Proteomes" id="UP000029121"/>
    </source>
</evidence>
<sequence>FGNSYNYSCTIDNSVHYADTSGLVSHRRENITGHHGLVFPGATMPEYGPSTGFSENLMVNHNRPGMVRPSAPQPQPQEQPDDFDEVETVMAEPAYYHP</sequence>
<accession>R0HJF7</accession>
<evidence type="ECO:0000256" key="1">
    <source>
        <dbReference type="SAM" id="MobiDB-lite"/>
    </source>
</evidence>
<keyword evidence="3" id="KW-1185">Reference proteome</keyword>
<reference evidence="3" key="1">
    <citation type="journal article" date="2013" name="Nat. Genet.">
        <title>The Capsella rubella genome and the genomic consequences of rapid mating system evolution.</title>
        <authorList>
            <person name="Slotte T."/>
            <person name="Hazzouri K.M."/>
            <person name="Agren J.A."/>
            <person name="Koenig D."/>
            <person name="Maumus F."/>
            <person name="Guo Y.L."/>
            <person name="Steige K."/>
            <person name="Platts A.E."/>
            <person name="Escobar J.S."/>
            <person name="Newman L.K."/>
            <person name="Wang W."/>
            <person name="Mandakova T."/>
            <person name="Vello E."/>
            <person name="Smith L.M."/>
            <person name="Henz S.R."/>
            <person name="Steffen J."/>
            <person name="Takuno S."/>
            <person name="Brandvain Y."/>
            <person name="Coop G."/>
            <person name="Andolfatto P."/>
            <person name="Hu T.T."/>
            <person name="Blanchette M."/>
            <person name="Clark R.M."/>
            <person name="Quesneville H."/>
            <person name="Nordborg M."/>
            <person name="Gaut B.S."/>
            <person name="Lysak M.A."/>
            <person name="Jenkins J."/>
            <person name="Grimwood J."/>
            <person name="Chapman J."/>
            <person name="Prochnik S."/>
            <person name="Shu S."/>
            <person name="Rokhsar D."/>
            <person name="Schmutz J."/>
            <person name="Weigel D."/>
            <person name="Wright S.I."/>
        </authorList>
    </citation>
    <scope>NUCLEOTIDE SEQUENCE [LARGE SCALE GENOMIC DNA]</scope>
    <source>
        <strain evidence="3">cv. Monte Gargano</strain>
    </source>
</reference>
<feature type="region of interest" description="Disordered" evidence="1">
    <location>
        <begin position="63"/>
        <end position="83"/>
    </location>
</feature>
<evidence type="ECO:0000313" key="2">
    <source>
        <dbReference type="EMBL" id="EOA25350.1"/>
    </source>
</evidence>
<dbReference type="AlphaFoldDB" id="R0HJF7"/>
<name>R0HJF7_9BRAS</name>
<dbReference type="Proteomes" id="UP000029121">
    <property type="component" value="Unassembled WGS sequence"/>
</dbReference>
<protein>
    <submittedName>
        <fullName evidence="2">Uncharacterized protein</fullName>
    </submittedName>
</protein>
<dbReference type="STRING" id="81985.R0HJF7"/>
<dbReference type="EMBL" id="KB870809">
    <property type="protein sequence ID" value="EOA25350.1"/>
    <property type="molecule type" value="Genomic_DNA"/>
</dbReference>